<reference evidence="1 2" key="1">
    <citation type="journal article" date="2019" name="Int. J. Syst. Evol. Microbiol.">
        <title>The Global Catalogue of Microorganisms (GCM) 10K type strain sequencing project: providing services to taxonomists for standard genome sequencing and annotation.</title>
        <authorList>
            <consortium name="The Broad Institute Genomics Platform"/>
            <consortium name="The Broad Institute Genome Sequencing Center for Infectious Disease"/>
            <person name="Wu L."/>
            <person name="Ma J."/>
        </authorList>
    </citation>
    <scope>NUCLEOTIDE SEQUENCE [LARGE SCALE GENOMIC DNA]</scope>
    <source>
        <strain evidence="1 2">JCM 3272</strain>
    </source>
</reference>
<sequence>MRDAPCPCLICTSAPRNGDAGIVKTVEEHGWCALAVPGTYDFAFTVGLRHSFNLPEIAMFGLVGEDMQQWLNTCVARVRADGWPAAEAPLAGVIDGIAVQLRPIDASWSDAFFGSLHRFYRGHPEPVWQLLWSDAAGRWPWDEQATQSSRLRQPWAWLPAAEHPDGSWRLLYEYADGFTLPAEPDAWALTSRAVAAGERAPALVVFDGGAFDVLDDRGHDADDLCVAYLGHLVRRHPTLAALGDLPDGITARATGGGWKRAALEEPLRHASAAAWERGGITQLRG</sequence>
<protein>
    <recommendedName>
        <fullName evidence="3">DUF4262 domain-containing protein</fullName>
    </recommendedName>
</protein>
<name>A0ABN3HF26_9ACTN</name>
<dbReference type="RefSeq" id="WP_344618238.1">
    <property type="nucleotide sequence ID" value="NZ_BAAARV010000083.1"/>
</dbReference>
<dbReference type="InterPro" id="IPR025358">
    <property type="entry name" value="DUF4262"/>
</dbReference>
<accession>A0ABN3HF26</accession>
<dbReference type="Pfam" id="PF14081">
    <property type="entry name" value="DUF4262"/>
    <property type="match status" value="1"/>
</dbReference>
<evidence type="ECO:0000313" key="1">
    <source>
        <dbReference type="EMBL" id="GAA2378246.1"/>
    </source>
</evidence>
<comment type="caution">
    <text evidence="1">The sequence shown here is derived from an EMBL/GenBank/DDBJ whole genome shotgun (WGS) entry which is preliminary data.</text>
</comment>
<dbReference type="Proteomes" id="UP001501444">
    <property type="component" value="Unassembled WGS sequence"/>
</dbReference>
<gene>
    <name evidence="1" type="ORF">GCM10010170_084210</name>
</gene>
<keyword evidence="2" id="KW-1185">Reference proteome</keyword>
<evidence type="ECO:0000313" key="2">
    <source>
        <dbReference type="Proteomes" id="UP001501444"/>
    </source>
</evidence>
<evidence type="ECO:0008006" key="3">
    <source>
        <dbReference type="Google" id="ProtNLM"/>
    </source>
</evidence>
<organism evidence="1 2">
    <name type="scientific">Dactylosporangium salmoneum</name>
    <dbReference type="NCBI Taxonomy" id="53361"/>
    <lineage>
        <taxon>Bacteria</taxon>
        <taxon>Bacillati</taxon>
        <taxon>Actinomycetota</taxon>
        <taxon>Actinomycetes</taxon>
        <taxon>Micromonosporales</taxon>
        <taxon>Micromonosporaceae</taxon>
        <taxon>Dactylosporangium</taxon>
    </lineage>
</organism>
<proteinExistence type="predicted"/>
<dbReference type="EMBL" id="BAAARV010000083">
    <property type="protein sequence ID" value="GAA2378246.1"/>
    <property type="molecule type" value="Genomic_DNA"/>
</dbReference>